<proteinExistence type="predicted"/>
<sequence>MRGRSWPVFEVSAKRTESPVPKIEPAKAAPKPNDLDSEELSRLHGALLDYYARELDRQNENRLEQAVDEDFYDSIQWRAEDAKVLKERGQAPIVYNVIASTVDWVLGTEKRGRSDFKVLPRRKEDGKPAEKKTALLKYLSDVNRTPFHRSRSFEDSVKVGIGWLEDGIQDADDEEPISSRYESWRNMLWDTAATELDLSDARYLFRSKWVDLDISEALFPKRYEVLRRSLSDSDSTYFIGQYGDEAMDSAEYANETSGGLRPASYAQNHRQRVRIIEGWVRRPVMASRLKGGQFSGDLFDPSSPGHVEQVNSGQAQLVEKVTMLMHVALFTSAGLLWFSPTPYRHNRFPFTPIWAYRRGRDGMPYGMIRRLRDIQEDINKRASKALAILSSNKVIMDEGAVDDLDEFEEEVAKPNAIIVKKADKELKIDVDRDLSQWHLELMSRSIQMIQQQSGVTDELLGRTTNAQSGIAVQRRQEQGSLTTTKLFDNLRLASQVQGEKQLSLVEQFMSEEKQFRITNMRGGPEFVTVNDGLPENDIVRTKADYVISDADWRATMRQAAADQLMEMLTKLPPEVAMTMLDLVVENMDLPNRDEIVKRIRSITGQRDPDADEPTQEEMVQAEQAQKAQAVQEQALQLQLRGQAAQIAKTEADTAKIGAQIADLQSKLAGTNVATQRAAIDTAQTAAVAPMLAPVADQILNEAGFVSAPEQQQRALEQSAMQEAMARQQVAQQEQQAAQQPQEPPAQMAPQPQPGA</sequence>
<keyword evidence="3" id="KW-1185">Reference proteome</keyword>
<dbReference type="Pfam" id="PF16510">
    <property type="entry name" value="P22_portal"/>
    <property type="match status" value="1"/>
</dbReference>
<evidence type="ECO:0000313" key="3">
    <source>
        <dbReference type="Proteomes" id="UP000596427"/>
    </source>
</evidence>
<dbReference type="Proteomes" id="UP000596427">
    <property type="component" value="Chromosome"/>
</dbReference>
<reference evidence="2 3" key="1">
    <citation type="submission" date="2020-10" db="EMBL/GenBank/DDBJ databases">
        <title>Degradation of 1,4-Dioxane by Xanthobacter sp. YN2, via a Novel Group-2 Soluble Di-Iron Monooxygenase.</title>
        <authorList>
            <person name="Ma F."/>
            <person name="Wang Y."/>
            <person name="Yang J."/>
            <person name="Guo H."/>
            <person name="Su D."/>
            <person name="Yu L."/>
        </authorList>
    </citation>
    <scope>NUCLEOTIDE SEQUENCE [LARGE SCALE GENOMIC DNA]</scope>
    <source>
        <strain evidence="2 3">YN2</strain>
    </source>
</reference>
<gene>
    <name evidence="2" type="ORF">EZH22_24450</name>
</gene>
<accession>A0A974PV86</accession>
<organism evidence="2 3">
    <name type="scientific">Xanthobacter dioxanivorans</name>
    <dbReference type="NCBI Taxonomy" id="2528964"/>
    <lineage>
        <taxon>Bacteria</taxon>
        <taxon>Pseudomonadati</taxon>
        <taxon>Pseudomonadota</taxon>
        <taxon>Alphaproteobacteria</taxon>
        <taxon>Hyphomicrobiales</taxon>
        <taxon>Xanthobacteraceae</taxon>
        <taxon>Xanthobacter</taxon>
    </lineage>
</organism>
<evidence type="ECO:0000256" key="1">
    <source>
        <dbReference type="SAM" id="MobiDB-lite"/>
    </source>
</evidence>
<feature type="compositionally biased region" description="Low complexity" evidence="1">
    <location>
        <begin position="19"/>
        <end position="32"/>
    </location>
</feature>
<dbReference type="KEGG" id="xdi:EZH22_24450"/>
<protein>
    <recommendedName>
        <fullName evidence="4">Portal protein</fullName>
    </recommendedName>
</protein>
<dbReference type="EMBL" id="CP063362">
    <property type="protein sequence ID" value="QRG09828.1"/>
    <property type="molecule type" value="Genomic_DNA"/>
</dbReference>
<name>A0A974PV86_9HYPH</name>
<feature type="compositionally biased region" description="Low complexity" evidence="1">
    <location>
        <begin position="719"/>
        <end position="749"/>
    </location>
</feature>
<evidence type="ECO:0008006" key="4">
    <source>
        <dbReference type="Google" id="ProtNLM"/>
    </source>
</evidence>
<evidence type="ECO:0000313" key="2">
    <source>
        <dbReference type="EMBL" id="QRG09828.1"/>
    </source>
</evidence>
<feature type="region of interest" description="Disordered" evidence="1">
    <location>
        <begin position="17"/>
        <end position="37"/>
    </location>
</feature>
<dbReference type="AlphaFoldDB" id="A0A974PV86"/>
<dbReference type="InterPro" id="IPR032427">
    <property type="entry name" value="P22_portal"/>
</dbReference>
<feature type="region of interest" description="Disordered" evidence="1">
    <location>
        <begin position="709"/>
        <end position="755"/>
    </location>
</feature>